<proteinExistence type="predicted"/>
<protein>
    <submittedName>
        <fullName evidence="1">Uncharacterized protein</fullName>
    </submittedName>
</protein>
<keyword evidence="2" id="KW-1185">Reference proteome</keyword>
<accession>A0A514JYL3</accession>
<evidence type="ECO:0000313" key="2">
    <source>
        <dbReference type="Proteomes" id="UP000316215"/>
    </source>
</evidence>
<organism evidence="1 2">
    <name type="scientific">Streptomyces calvus</name>
    <dbReference type="NCBI Taxonomy" id="67282"/>
    <lineage>
        <taxon>Bacteria</taxon>
        <taxon>Bacillati</taxon>
        <taxon>Actinomycetota</taxon>
        <taxon>Actinomycetes</taxon>
        <taxon>Kitasatosporales</taxon>
        <taxon>Streptomycetaceae</taxon>
        <taxon>Streptomyces</taxon>
    </lineage>
</organism>
<reference evidence="1 2" key="1">
    <citation type="submission" date="2017-07" db="EMBL/GenBank/DDBJ databases">
        <title>The Complete Genome of Streptomyces asterosporus-ZSY.</title>
        <authorList>
            <person name="Zhang S."/>
        </authorList>
    </citation>
    <scope>NUCLEOTIDE SEQUENCE [LARGE SCALE GENOMIC DNA]</scope>
    <source>
        <strain evidence="1 2">DSM 41452</strain>
    </source>
</reference>
<dbReference type="Proteomes" id="UP000316215">
    <property type="component" value="Chromosome"/>
</dbReference>
<sequence length="87" mass="9096">MVSQETAAAAVGFSTARAAPGRTDCTRAAEDAAAEAVRAWSEVPGEAEVGARGRRCCASHPVVRFVRIGELLSTAVRRLSVDAASFY</sequence>
<evidence type="ECO:0000313" key="1">
    <source>
        <dbReference type="EMBL" id="QDI71932.1"/>
    </source>
</evidence>
<dbReference type="KEGG" id="sast:CD934_27020"/>
<gene>
    <name evidence="1" type="ORF">CD934_27020</name>
</gene>
<dbReference type="AlphaFoldDB" id="A0A514JYL3"/>
<dbReference type="EMBL" id="CP022310">
    <property type="protein sequence ID" value="QDI71932.1"/>
    <property type="molecule type" value="Genomic_DNA"/>
</dbReference>
<name>A0A514JYL3_9ACTN</name>